<dbReference type="EC" id="3.4.16.-" evidence="10"/>
<sequence length="430" mass="48820">MVSGNINKIGDMLVREGAHMFWWLHYTIAETPNVTDRPLILWLQGGPGSSSTGYGNFEILGPYDLNMEKRDFTWIKTHNVLFVDNPVGTGFSYVEHIKYLTKDNKQIAEDLVELLRGFYEALPEFKSVPLHIFGESYGGKMAIEFAHELYHEIENGNIESNLVTVAMGDAWISPIDSTLSWAPYLFQLGFVDEDGYERINNYALRTKRALDEGKYFQATDLWAQTEEVLLGYNMGVDFYNVLYDTRFSSSEDNAKQLFHHSPHSIAYDVMVKRKRINIGDESDDEYTDPLTRMMRDEVHPALGLSDDVKFGSQSSAVFDTLGGDFMKPVVSIVEHLLNNTSVKVVVYSGQLDLICSTPGTVKWVNEMNWVGSKDYANAPRDGIGINNVLEGYVRKYGNFSMYWINKAGHMAPFDNPRCMGYILRQVTNFG</sequence>
<dbReference type="Proteomes" id="UP000183832">
    <property type="component" value="Unassembled WGS sequence"/>
</dbReference>
<proteinExistence type="inferred from homology"/>
<name>A0A1J1ISE0_9DIPT</name>
<protein>
    <recommendedName>
        <fullName evidence="10">Carboxypeptidase</fullName>
        <ecNumber evidence="10">3.4.16.-</ecNumber>
    </recommendedName>
</protein>
<dbReference type="GO" id="GO:0005576">
    <property type="term" value="C:extracellular region"/>
    <property type="evidence" value="ECO:0007669"/>
    <property type="project" value="UniProtKB-SubCell"/>
</dbReference>
<organism evidence="11 12">
    <name type="scientific">Clunio marinus</name>
    <dbReference type="NCBI Taxonomy" id="568069"/>
    <lineage>
        <taxon>Eukaryota</taxon>
        <taxon>Metazoa</taxon>
        <taxon>Ecdysozoa</taxon>
        <taxon>Arthropoda</taxon>
        <taxon>Hexapoda</taxon>
        <taxon>Insecta</taxon>
        <taxon>Pterygota</taxon>
        <taxon>Neoptera</taxon>
        <taxon>Endopterygota</taxon>
        <taxon>Diptera</taxon>
        <taxon>Nematocera</taxon>
        <taxon>Chironomoidea</taxon>
        <taxon>Chironomidae</taxon>
        <taxon>Clunio</taxon>
    </lineage>
</organism>
<dbReference type="STRING" id="568069.A0A1J1ISE0"/>
<dbReference type="PRINTS" id="PR00724">
    <property type="entry name" value="CRBOXYPTASEC"/>
</dbReference>
<evidence type="ECO:0000256" key="3">
    <source>
        <dbReference type="ARBA" id="ARBA00022525"/>
    </source>
</evidence>
<dbReference type="InterPro" id="IPR001563">
    <property type="entry name" value="Peptidase_S10"/>
</dbReference>
<comment type="function">
    <text evidence="9">May be involved in vascular wall and kidney homeostasis.</text>
</comment>
<dbReference type="SUPFAM" id="SSF53474">
    <property type="entry name" value="alpha/beta-Hydrolases"/>
    <property type="match status" value="1"/>
</dbReference>
<comment type="similarity">
    <text evidence="2 10">Belongs to the peptidase S10 family.</text>
</comment>
<keyword evidence="4 10" id="KW-0121">Carboxypeptidase</keyword>
<evidence type="ECO:0000256" key="5">
    <source>
        <dbReference type="ARBA" id="ARBA00022670"/>
    </source>
</evidence>
<evidence type="ECO:0000256" key="7">
    <source>
        <dbReference type="ARBA" id="ARBA00022801"/>
    </source>
</evidence>
<evidence type="ECO:0000256" key="1">
    <source>
        <dbReference type="ARBA" id="ARBA00004613"/>
    </source>
</evidence>
<comment type="subcellular location">
    <subcellularLocation>
        <location evidence="1">Secreted</location>
    </subcellularLocation>
</comment>
<evidence type="ECO:0000256" key="2">
    <source>
        <dbReference type="ARBA" id="ARBA00009431"/>
    </source>
</evidence>
<dbReference type="GO" id="GO:0004185">
    <property type="term" value="F:serine-type carboxypeptidase activity"/>
    <property type="evidence" value="ECO:0007669"/>
    <property type="project" value="UniProtKB-UniRule"/>
</dbReference>
<dbReference type="InterPro" id="IPR018202">
    <property type="entry name" value="Ser_caboxypep_ser_AS"/>
</dbReference>
<accession>A0A1J1ISE0</accession>
<evidence type="ECO:0000256" key="4">
    <source>
        <dbReference type="ARBA" id="ARBA00022645"/>
    </source>
</evidence>
<dbReference type="PROSITE" id="PS00131">
    <property type="entry name" value="CARBOXYPEPT_SER_SER"/>
    <property type="match status" value="1"/>
</dbReference>
<dbReference type="PANTHER" id="PTHR11802">
    <property type="entry name" value="SERINE PROTEASE FAMILY S10 SERINE CARBOXYPEPTIDASE"/>
    <property type="match status" value="1"/>
</dbReference>
<keyword evidence="7 10" id="KW-0378">Hydrolase</keyword>
<evidence type="ECO:0000256" key="10">
    <source>
        <dbReference type="RuleBase" id="RU361156"/>
    </source>
</evidence>
<dbReference type="EMBL" id="CVRI01000059">
    <property type="protein sequence ID" value="CRL03157.1"/>
    <property type="molecule type" value="Genomic_DNA"/>
</dbReference>
<dbReference type="Pfam" id="PF00450">
    <property type="entry name" value="Peptidase_S10"/>
    <property type="match status" value="1"/>
</dbReference>
<keyword evidence="5 10" id="KW-0645">Protease</keyword>
<dbReference type="Gene3D" id="3.40.50.1820">
    <property type="entry name" value="alpha/beta hydrolase"/>
    <property type="match status" value="1"/>
</dbReference>
<dbReference type="PANTHER" id="PTHR11802:SF3">
    <property type="entry name" value="RETINOID-INDUCIBLE SERINE CARBOXYPEPTIDASE"/>
    <property type="match status" value="1"/>
</dbReference>
<dbReference type="AlphaFoldDB" id="A0A1J1ISE0"/>
<dbReference type="InterPro" id="IPR029058">
    <property type="entry name" value="AB_hydrolase_fold"/>
</dbReference>
<dbReference type="GO" id="GO:0006508">
    <property type="term" value="P:proteolysis"/>
    <property type="evidence" value="ECO:0007669"/>
    <property type="project" value="UniProtKB-KW"/>
</dbReference>
<dbReference type="FunFam" id="3.40.50.1820:FF:000075">
    <property type="entry name" value="Carboxypeptidase"/>
    <property type="match status" value="1"/>
</dbReference>
<keyword evidence="8" id="KW-0325">Glycoprotein</keyword>
<evidence type="ECO:0000313" key="11">
    <source>
        <dbReference type="EMBL" id="CRL03157.1"/>
    </source>
</evidence>
<reference evidence="11 12" key="1">
    <citation type="submission" date="2015-04" db="EMBL/GenBank/DDBJ databases">
        <authorList>
            <person name="Syromyatnikov M.Y."/>
            <person name="Popov V.N."/>
        </authorList>
    </citation>
    <scope>NUCLEOTIDE SEQUENCE [LARGE SCALE GENOMIC DNA]</scope>
</reference>
<keyword evidence="6" id="KW-0732">Signal</keyword>
<keyword evidence="12" id="KW-1185">Reference proteome</keyword>
<gene>
    <name evidence="11" type="ORF">CLUMA_CG016183</name>
</gene>
<evidence type="ECO:0000256" key="8">
    <source>
        <dbReference type="ARBA" id="ARBA00023180"/>
    </source>
</evidence>
<evidence type="ECO:0000256" key="6">
    <source>
        <dbReference type="ARBA" id="ARBA00022729"/>
    </source>
</evidence>
<evidence type="ECO:0000313" key="12">
    <source>
        <dbReference type="Proteomes" id="UP000183832"/>
    </source>
</evidence>
<evidence type="ECO:0000256" key="9">
    <source>
        <dbReference type="ARBA" id="ARBA00055847"/>
    </source>
</evidence>
<dbReference type="OrthoDB" id="443318at2759"/>
<keyword evidence="3" id="KW-0964">Secreted</keyword>